<dbReference type="Proteomes" id="UP000250235">
    <property type="component" value="Unassembled WGS sequence"/>
</dbReference>
<dbReference type="EMBL" id="KV005664">
    <property type="protein sequence ID" value="KZV33829.1"/>
    <property type="molecule type" value="Genomic_DNA"/>
</dbReference>
<feature type="region of interest" description="Disordered" evidence="1">
    <location>
        <begin position="96"/>
        <end position="133"/>
    </location>
</feature>
<feature type="compositionally biased region" description="Polar residues" evidence="1">
    <location>
        <begin position="281"/>
        <end position="290"/>
    </location>
</feature>
<evidence type="ECO:0000313" key="2">
    <source>
        <dbReference type="EMBL" id="KZV33829.1"/>
    </source>
</evidence>
<reference evidence="2 3" key="1">
    <citation type="journal article" date="2015" name="Proc. Natl. Acad. Sci. U.S.A.">
        <title>The resurrection genome of Boea hygrometrica: A blueprint for survival of dehydration.</title>
        <authorList>
            <person name="Xiao L."/>
            <person name="Yang G."/>
            <person name="Zhang L."/>
            <person name="Yang X."/>
            <person name="Zhao S."/>
            <person name="Ji Z."/>
            <person name="Zhou Q."/>
            <person name="Hu M."/>
            <person name="Wang Y."/>
            <person name="Chen M."/>
            <person name="Xu Y."/>
            <person name="Jin H."/>
            <person name="Xiao X."/>
            <person name="Hu G."/>
            <person name="Bao F."/>
            <person name="Hu Y."/>
            <person name="Wan P."/>
            <person name="Li L."/>
            <person name="Deng X."/>
            <person name="Kuang T."/>
            <person name="Xiang C."/>
            <person name="Zhu J.K."/>
            <person name="Oliver M.J."/>
            <person name="He Y."/>
        </authorList>
    </citation>
    <scope>NUCLEOTIDE SEQUENCE [LARGE SCALE GENOMIC DNA]</scope>
    <source>
        <strain evidence="3">cv. XS01</strain>
    </source>
</reference>
<evidence type="ECO:0000313" key="3">
    <source>
        <dbReference type="Proteomes" id="UP000250235"/>
    </source>
</evidence>
<feature type="region of interest" description="Disordered" evidence="1">
    <location>
        <begin position="1"/>
        <end position="30"/>
    </location>
</feature>
<feature type="compositionally biased region" description="Polar residues" evidence="1">
    <location>
        <begin position="99"/>
        <end position="113"/>
    </location>
</feature>
<protein>
    <submittedName>
        <fullName evidence="2">Uncharacterized protein</fullName>
    </submittedName>
</protein>
<organism evidence="2 3">
    <name type="scientific">Dorcoceras hygrometricum</name>
    <dbReference type="NCBI Taxonomy" id="472368"/>
    <lineage>
        <taxon>Eukaryota</taxon>
        <taxon>Viridiplantae</taxon>
        <taxon>Streptophyta</taxon>
        <taxon>Embryophyta</taxon>
        <taxon>Tracheophyta</taxon>
        <taxon>Spermatophyta</taxon>
        <taxon>Magnoliopsida</taxon>
        <taxon>eudicotyledons</taxon>
        <taxon>Gunneridae</taxon>
        <taxon>Pentapetalae</taxon>
        <taxon>asterids</taxon>
        <taxon>lamiids</taxon>
        <taxon>Lamiales</taxon>
        <taxon>Gesneriaceae</taxon>
        <taxon>Didymocarpoideae</taxon>
        <taxon>Trichosporeae</taxon>
        <taxon>Loxocarpinae</taxon>
        <taxon>Dorcoceras</taxon>
    </lineage>
</organism>
<feature type="region of interest" description="Disordered" evidence="1">
    <location>
        <begin position="281"/>
        <end position="307"/>
    </location>
</feature>
<proteinExistence type="predicted"/>
<dbReference type="AlphaFoldDB" id="A0A2Z7BKD7"/>
<gene>
    <name evidence="2" type="ORF">F511_29706</name>
</gene>
<evidence type="ECO:0000256" key="1">
    <source>
        <dbReference type="SAM" id="MobiDB-lite"/>
    </source>
</evidence>
<accession>A0A2Z7BKD7</accession>
<keyword evidence="3" id="KW-1185">Reference proteome</keyword>
<name>A0A2Z7BKD7_9LAMI</name>
<sequence>MLRPSAGQRVQPAQATIGGRSRNNCAKRRPALATDRPAIGQWLRILARSHSNHWRNGARTSGQFTSAMRGERACIERDLAHGGAPPCAAAPWPAAVDSSIRSTTGRETPSSAYTRRPDEISADGNSSKSWPEQIPAREAAAASWWPTAAAASEEREAKSHSLKSSSYAQHIELSIRVGSRIQYLCDPQWFRDTASRGPTTIVAPESQFGLAHRIMYGPFNPYIPIRSTTIGKSRVAKDPIAMHTSWRSNSDIASVTRVSMTLRVVRTNQYNQDIGLIHSTNGNHLESPNEASLKLGRPYPHFDGPID</sequence>